<evidence type="ECO:0000256" key="1">
    <source>
        <dbReference type="SAM" id="MobiDB-lite"/>
    </source>
</evidence>
<dbReference type="GeneID" id="8741311"/>
<accession>D2RX14</accession>
<name>D2RX14_HALTV</name>
<gene>
    <name evidence="2" type="ordered locus">Htur_0729</name>
</gene>
<evidence type="ECO:0000313" key="3">
    <source>
        <dbReference type="Proteomes" id="UP000001903"/>
    </source>
</evidence>
<protein>
    <submittedName>
        <fullName evidence="2">Uncharacterized protein</fullName>
    </submittedName>
</protein>
<dbReference type="Proteomes" id="UP000001903">
    <property type="component" value="Chromosome"/>
</dbReference>
<dbReference type="HOGENOM" id="CLU_2044367_0_0_2"/>
<keyword evidence="3" id="KW-1185">Reference proteome</keyword>
<evidence type="ECO:0000313" key="2">
    <source>
        <dbReference type="EMBL" id="ADB59626.1"/>
    </source>
</evidence>
<organism evidence="2 3">
    <name type="scientific">Haloterrigena turkmenica (strain ATCC 51198 / DSM 5511 / JCM 9101 / NCIMB 13204 / VKM B-1734 / 4k)</name>
    <name type="common">Halococcus turkmenicus</name>
    <dbReference type="NCBI Taxonomy" id="543526"/>
    <lineage>
        <taxon>Archaea</taxon>
        <taxon>Methanobacteriati</taxon>
        <taxon>Methanobacteriota</taxon>
        <taxon>Stenosarchaea group</taxon>
        <taxon>Halobacteria</taxon>
        <taxon>Halobacteriales</taxon>
        <taxon>Natrialbaceae</taxon>
        <taxon>Haloterrigena</taxon>
    </lineage>
</organism>
<feature type="region of interest" description="Disordered" evidence="1">
    <location>
        <begin position="97"/>
        <end position="120"/>
    </location>
</feature>
<reference evidence="2 3" key="1">
    <citation type="journal article" date="2010" name="Stand. Genomic Sci.">
        <title>Complete genome sequence of Haloterrigena turkmenica type strain (4k).</title>
        <authorList>
            <person name="Saunders E."/>
            <person name="Tindall B.J."/>
            <person name="Fahnrich R."/>
            <person name="Lapidus A."/>
            <person name="Copeland A."/>
            <person name="Del Rio T.G."/>
            <person name="Lucas S."/>
            <person name="Chen F."/>
            <person name="Tice H."/>
            <person name="Cheng J.F."/>
            <person name="Han C."/>
            <person name="Detter J.C."/>
            <person name="Bruce D."/>
            <person name="Goodwin L."/>
            <person name="Chain P."/>
            <person name="Pitluck S."/>
            <person name="Pati A."/>
            <person name="Ivanova N."/>
            <person name="Mavromatis K."/>
            <person name="Chen A."/>
            <person name="Palaniappan K."/>
            <person name="Land M."/>
            <person name="Hauser L."/>
            <person name="Chang Y.J."/>
            <person name="Jeffries C.D."/>
            <person name="Brettin T."/>
            <person name="Rohde M."/>
            <person name="Goker M."/>
            <person name="Bristow J."/>
            <person name="Eisen J.A."/>
            <person name="Markowitz V."/>
            <person name="Hugenholtz P."/>
            <person name="Klenk H.P."/>
            <person name="Kyrpides N.C."/>
        </authorList>
    </citation>
    <scope>NUCLEOTIDE SEQUENCE [LARGE SCALE GENOMIC DNA]</scope>
    <source>
        <strain evidence="3">ATCC 51198 / DSM 5511 / JCM 9101 / NCIMB 13204 / VKM B-1734 / 4k</strain>
    </source>
</reference>
<dbReference type="RefSeq" id="WP_012941946.1">
    <property type="nucleotide sequence ID" value="NC_013743.1"/>
</dbReference>
<dbReference type="EMBL" id="CP001860">
    <property type="protein sequence ID" value="ADB59626.1"/>
    <property type="molecule type" value="Genomic_DNA"/>
</dbReference>
<dbReference type="AlphaFoldDB" id="D2RX14"/>
<sequence>MIWNAALEWMICRGLPLRPREIEGYDPRLVREVLETMVLEGWVAYDDRGDVFEPGPRVERFDAGAGSPVDALGDSRAGTQLAPAFNSPLSDAASRPVAVLPSPTRARPTRVSAVDLSVSE</sequence>
<dbReference type="STRING" id="543526.Htur_0729"/>
<dbReference type="KEGG" id="htu:Htur_0729"/>
<dbReference type="OrthoDB" id="179453at2157"/>
<proteinExistence type="predicted"/>